<dbReference type="Proteomes" id="UP000740329">
    <property type="component" value="Unassembled WGS sequence"/>
</dbReference>
<organism evidence="1 2">
    <name type="scientific">Methanococcus voltae</name>
    <dbReference type="NCBI Taxonomy" id="2188"/>
    <lineage>
        <taxon>Archaea</taxon>
        <taxon>Methanobacteriati</taxon>
        <taxon>Methanobacteriota</taxon>
        <taxon>Methanomada group</taxon>
        <taxon>Methanococci</taxon>
        <taxon>Methanococcales</taxon>
        <taxon>Methanococcaceae</taxon>
        <taxon>Methanococcus</taxon>
    </lineage>
</organism>
<reference evidence="1" key="1">
    <citation type="submission" date="2021-03" db="EMBL/GenBank/DDBJ databases">
        <title>Genomic Encyclopedia of Type Strains, Phase IV (KMG-V): Genome sequencing to study the core and pangenomes of soil and plant-associated prokaryotes.</title>
        <authorList>
            <person name="Whitman W."/>
        </authorList>
    </citation>
    <scope>NUCLEOTIDE SEQUENCE</scope>
    <source>
        <strain evidence="1">C4</strain>
    </source>
</reference>
<comment type="caution">
    <text evidence="1">The sequence shown here is derived from an EMBL/GenBank/DDBJ whole genome shotgun (WGS) entry which is preliminary data.</text>
</comment>
<dbReference type="AlphaFoldDB" id="A0A8J7S299"/>
<dbReference type="InterPro" id="IPR004260">
    <property type="entry name" value="Pyr-dimer_DNA_glycosylase"/>
</dbReference>
<proteinExistence type="predicted"/>
<dbReference type="OrthoDB" id="70703at2157"/>
<sequence>MVNQFPHYPAVALCQKHLGSAHVESHMLLGSLKRKRQITKHVEYDQVEVDTIKERHDEIAKEMISRGYNHKSDLEDVSPHIKHLPKDILQKKANRGNVIHYLLYVKHCPECRKRFAIYLRRLIELGY</sequence>
<dbReference type="Pfam" id="PF03013">
    <property type="entry name" value="Pyr_excise"/>
    <property type="match status" value="1"/>
</dbReference>
<dbReference type="EMBL" id="JAGGMV010000005">
    <property type="protein sequence ID" value="MBP2202025.1"/>
    <property type="molecule type" value="Genomic_DNA"/>
</dbReference>
<evidence type="ECO:0000313" key="1">
    <source>
        <dbReference type="EMBL" id="MBP2202025.1"/>
    </source>
</evidence>
<dbReference type="RefSeq" id="WP_209591544.1">
    <property type="nucleotide sequence ID" value="NZ_JAGGMU010000005.1"/>
</dbReference>
<evidence type="ECO:0000313" key="2">
    <source>
        <dbReference type="Proteomes" id="UP000740329"/>
    </source>
</evidence>
<dbReference type="SUPFAM" id="SSF47077">
    <property type="entry name" value="T4 endonuclease V"/>
    <property type="match status" value="1"/>
</dbReference>
<name>A0A8J7S299_METVO</name>
<protein>
    <submittedName>
        <fullName evidence="1">Uncharacterized protein</fullName>
    </submittedName>
</protein>
<gene>
    <name evidence="1" type="ORF">J3E07_001466</name>
</gene>
<accession>A0A8J7S299</accession>